<organism evidence="7 8">
    <name type="scientific">Rubinisphaera brasiliensis (strain ATCC 49424 / DSM 5305 / JCM 21570 / IAM 15109 / NBRC 103401 / IFAM 1448)</name>
    <name type="common">Planctomyces brasiliensis</name>
    <dbReference type="NCBI Taxonomy" id="756272"/>
    <lineage>
        <taxon>Bacteria</taxon>
        <taxon>Pseudomonadati</taxon>
        <taxon>Planctomycetota</taxon>
        <taxon>Planctomycetia</taxon>
        <taxon>Planctomycetales</taxon>
        <taxon>Planctomycetaceae</taxon>
        <taxon>Rubinisphaera</taxon>
    </lineage>
</organism>
<dbReference type="Gene3D" id="3.40.50.2300">
    <property type="match status" value="1"/>
</dbReference>
<dbReference type="HOGENOM" id="CLU_1007877_0_0_0"/>
<keyword evidence="1 4" id="KW-0597">Phosphoprotein</keyword>
<comment type="subcellular location">
    <subcellularLocation>
        <location evidence="3">Cytoplasm</location>
    </subcellularLocation>
</comment>
<keyword evidence="5" id="KW-0175">Coiled coil</keyword>
<keyword evidence="8" id="KW-1185">Reference proteome</keyword>
<dbReference type="eggNOG" id="COG1551">
    <property type="taxonomic scope" value="Bacteria"/>
</dbReference>
<keyword evidence="3" id="KW-0694">RNA-binding</keyword>
<feature type="modified residue" description="4-aspartylphosphate" evidence="4">
    <location>
        <position position="182"/>
    </location>
</feature>
<dbReference type="PANTHER" id="PTHR44591">
    <property type="entry name" value="STRESS RESPONSE REGULATOR PROTEIN 1"/>
    <property type="match status" value="1"/>
</dbReference>
<name>F0SQL3_RUBBR</name>
<feature type="domain" description="Response regulatory" evidence="6">
    <location>
        <begin position="132"/>
        <end position="246"/>
    </location>
</feature>
<evidence type="ECO:0000313" key="7">
    <source>
        <dbReference type="EMBL" id="ADY57988.1"/>
    </source>
</evidence>
<sequence>MLVLSRRVDQQIVFPNLDVKLQVLQIKGKVIKLGIDAPPDVPIVRPEAANPVQSEGRNSLAAHAGIDRHLLRNRLNAINLGLRLFQKQTDLQLHDESRQTMQRVIDELQKLDNDVGTARSQSEPKPQKQPLNLLVVDDDDNERELLVGLLKLYGFAVASATNGSEAIDYLQNNSLPDYVLLDMKMPETDGAATIEKIRGDVRLAGLKVLAVSGSSPDEFGVETGCNGWFPKPLDPERLIAAMTREQAVTRPLI</sequence>
<dbReference type="GO" id="GO:0006109">
    <property type="term" value="P:regulation of carbohydrate metabolic process"/>
    <property type="evidence" value="ECO:0007669"/>
    <property type="project" value="InterPro"/>
</dbReference>
<dbReference type="SMART" id="SM00448">
    <property type="entry name" value="REC"/>
    <property type="match status" value="1"/>
</dbReference>
<evidence type="ECO:0000259" key="6">
    <source>
        <dbReference type="PROSITE" id="PS50110"/>
    </source>
</evidence>
<dbReference type="OrthoDB" id="292005at2"/>
<dbReference type="Gene3D" id="2.60.40.4380">
    <property type="entry name" value="Translational regulator CsrA"/>
    <property type="match status" value="1"/>
</dbReference>
<dbReference type="eggNOG" id="COG0784">
    <property type="taxonomic scope" value="Bacteria"/>
</dbReference>
<comment type="function">
    <text evidence="3">A translational regulator that binds mRNA to regulate translation initiation and/or mRNA stability. Usually binds in the 5'-UTR at or near the Shine-Dalgarno sequence preventing ribosome-binding, thus repressing translation. Its main target seems to be the major flagellin gene, while its function is anatagonized by FliW.</text>
</comment>
<evidence type="ECO:0000256" key="5">
    <source>
        <dbReference type="SAM" id="Coils"/>
    </source>
</evidence>
<evidence type="ECO:0000256" key="1">
    <source>
        <dbReference type="ARBA" id="ARBA00022553"/>
    </source>
</evidence>
<dbReference type="GO" id="GO:0005737">
    <property type="term" value="C:cytoplasm"/>
    <property type="evidence" value="ECO:0007669"/>
    <property type="project" value="UniProtKB-SubCell"/>
</dbReference>
<protein>
    <recommendedName>
        <fullName evidence="3">Translational regulator CsrA</fullName>
    </recommendedName>
</protein>
<evidence type="ECO:0000256" key="4">
    <source>
        <dbReference type="PROSITE-ProRule" id="PRU00169"/>
    </source>
</evidence>
<keyword evidence="3" id="KW-1005">Bacterial flagellum biogenesis</keyword>
<dbReference type="InterPro" id="IPR036107">
    <property type="entry name" value="CsrA_sf"/>
</dbReference>
<dbReference type="InterPro" id="IPR003751">
    <property type="entry name" value="CsrA"/>
</dbReference>
<dbReference type="STRING" id="756272.Plabr_0360"/>
<evidence type="ECO:0000256" key="3">
    <source>
        <dbReference type="HAMAP-Rule" id="MF_00167"/>
    </source>
</evidence>
<dbReference type="PROSITE" id="PS50110">
    <property type="entry name" value="RESPONSE_REGULATORY"/>
    <property type="match status" value="1"/>
</dbReference>
<dbReference type="GO" id="GO:0006402">
    <property type="term" value="P:mRNA catabolic process"/>
    <property type="evidence" value="ECO:0007669"/>
    <property type="project" value="InterPro"/>
</dbReference>
<evidence type="ECO:0000313" key="8">
    <source>
        <dbReference type="Proteomes" id="UP000006860"/>
    </source>
</evidence>
<gene>
    <name evidence="3" type="primary">csrA</name>
    <name evidence="7" type="ordered locus">Plabr_0360</name>
</gene>
<evidence type="ECO:0000256" key="2">
    <source>
        <dbReference type="ARBA" id="ARBA00023012"/>
    </source>
</evidence>
<dbReference type="CDD" id="cd17546">
    <property type="entry name" value="REC_hyHK_CKI1_RcsC-like"/>
    <property type="match status" value="1"/>
</dbReference>
<accession>F0SQL3</accession>
<dbReference type="KEGG" id="pbs:Plabr_0360"/>
<dbReference type="GO" id="GO:0044781">
    <property type="term" value="P:bacterial-type flagellum organization"/>
    <property type="evidence" value="ECO:0007669"/>
    <property type="project" value="UniProtKB-KW"/>
</dbReference>
<dbReference type="InterPro" id="IPR001789">
    <property type="entry name" value="Sig_transdc_resp-reg_receiver"/>
</dbReference>
<dbReference type="GO" id="GO:0048027">
    <property type="term" value="F:mRNA 5'-UTR binding"/>
    <property type="evidence" value="ECO:0007669"/>
    <property type="project" value="UniProtKB-UniRule"/>
</dbReference>
<keyword evidence="3" id="KW-0810">Translation regulation</keyword>
<feature type="coiled-coil region" evidence="5">
    <location>
        <begin position="94"/>
        <end position="121"/>
    </location>
</feature>
<dbReference type="GO" id="GO:0045947">
    <property type="term" value="P:negative regulation of translational initiation"/>
    <property type="evidence" value="ECO:0007669"/>
    <property type="project" value="UniProtKB-UniRule"/>
</dbReference>
<dbReference type="GO" id="GO:1902208">
    <property type="term" value="P:regulation of bacterial-type flagellum assembly"/>
    <property type="evidence" value="ECO:0007669"/>
    <property type="project" value="UniProtKB-UniRule"/>
</dbReference>
<dbReference type="RefSeq" id="WP_013626732.1">
    <property type="nucleotide sequence ID" value="NC_015174.1"/>
</dbReference>
<dbReference type="AlphaFoldDB" id="F0SQL3"/>
<dbReference type="EMBL" id="CP002546">
    <property type="protein sequence ID" value="ADY57988.1"/>
    <property type="molecule type" value="Genomic_DNA"/>
</dbReference>
<reference evidence="8" key="1">
    <citation type="submission" date="2011-02" db="EMBL/GenBank/DDBJ databases">
        <title>The complete genome of Planctomyces brasiliensis DSM 5305.</title>
        <authorList>
            <person name="Lucas S."/>
            <person name="Copeland A."/>
            <person name="Lapidus A."/>
            <person name="Bruce D."/>
            <person name="Goodwin L."/>
            <person name="Pitluck S."/>
            <person name="Kyrpides N."/>
            <person name="Mavromatis K."/>
            <person name="Pagani I."/>
            <person name="Ivanova N."/>
            <person name="Ovchinnikova G."/>
            <person name="Lu M."/>
            <person name="Detter J.C."/>
            <person name="Han C."/>
            <person name="Land M."/>
            <person name="Hauser L."/>
            <person name="Markowitz V."/>
            <person name="Cheng J.-F."/>
            <person name="Hugenholtz P."/>
            <person name="Woyke T."/>
            <person name="Wu D."/>
            <person name="Tindall B."/>
            <person name="Pomrenke H.G."/>
            <person name="Brambilla E."/>
            <person name="Klenk H.-P."/>
            <person name="Eisen J.A."/>
        </authorList>
    </citation>
    <scope>NUCLEOTIDE SEQUENCE [LARGE SCALE GENOMIC DNA]</scope>
    <source>
        <strain evidence="8">ATCC 49424 / DSM 5305 / JCM 21570 / NBRC 103401 / IFAM 1448</strain>
    </source>
</reference>
<dbReference type="InterPro" id="IPR050595">
    <property type="entry name" value="Bact_response_regulator"/>
</dbReference>
<keyword evidence="3" id="KW-0678">Repressor</keyword>
<dbReference type="PANTHER" id="PTHR44591:SF14">
    <property type="entry name" value="PROTEIN PILG"/>
    <property type="match status" value="1"/>
</dbReference>
<dbReference type="SUPFAM" id="SSF52172">
    <property type="entry name" value="CheY-like"/>
    <property type="match status" value="1"/>
</dbReference>
<dbReference type="InterPro" id="IPR011006">
    <property type="entry name" value="CheY-like_superfamily"/>
</dbReference>
<dbReference type="HAMAP" id="MF_00167">
    <property type="entry name" value="CsrA"/>
    <property type="match status" value="1"/>
</dbReference>
<keyword evidence="2" id="KW-0902">Two-component regulatory system</keyword>
<dbReference type="Pfam" id="PF00072">
    <property type="entry name" value="Response_reg"/>
    <property type="match status" value="1"/>
</dbReference>
<proteinExistence type="inferred from homology"/>
<comment type="similarity">
    <text evidence="3">Belongs to the CsrA/RsmA family.</text>
</comment>
<dbReference type="Pfam" id="PF02599">
    <property type="entry name" value="CsrA"/>
    <property type="match status" value="1"/>
</dbReference>
<dbReference type="GO" id="GO:0000160">
    <property type="term" value="P:phosphorelay signal transduction system"/>
    <property type="evidence" value="ECO:0007669"/>
    <property type="project" value="UniProtKB-KW"/>
</dbReference>
<keyword evidence="3" id="KW-0963">Cytoplasm</keyword>
<dbReference type="Proteomes" id="UP000006860">
    <property type="component" value="Chromosome"/>
</dbReference>
<dbReference type="SUPFAM" id="SSF117130">
    <property type="entry name" value="CsrA-like"/>
    <property type="match status" value="1"/>
</dbReference>
<comment type="subunit">
    <text evidence="3">Homodimer; the beta-strands of each monomer intercalate to form a hydrophobic core, while the alpha-helices form wings that extend away from the core.</text>
</comment>